<keyword evidence="3" id="KW-1185">Reference proteome</keyword>
<dbReference type="EMBL" id="MUXE01000002">
    <property type="protein sequence ID" value="PUE66076.1"/>
    <property type="molecule type" value="Genomic_DNA"/>
</dbReference>
<dbReference type="Gene3D" id="1.20.1600.10">
    <property type="entry name" value="Outer membrane efflux proteins (OEP)"/>
    <property type="match status" value="2"/>
</dbReference>
<dbReference type="Pfam" id="PF02321">
    <property type="entry name" value="OEP"/>
    <property type="match status" value="2"/>
</dbReference>
<proteinExistence type="inferred from homology"/>
<dbReference type="OrthoDB" id="5333622at2"/>
<dbReference type="AlphaFoldDB" id="A0A363D407"/>
<dbReference type="RefSeq" id="WP_108557986.1">
    <property type="nucleotide sequence ID" value="NZ_MUXE01000002.1"/>
</dbReference>
<organism evidence="2 3">
    <name type="scientific">Arcobacter caeni</name>
    <dbReference type="NCBI Taxonomy" id="1912877"/>
    <lineage>
        <taxon>Bacteria</taxon>
        <taxon>Pseudomonadati</taxon>
        <taxon>Campylobacterota</taxon>
        <taxon>Epsilonproteobacteria</taxon>
        <taxon>Campylobacterales</taxon>
        <taxon>Arcobacteraceae</taxon>
        <taxon>Arcobacter</taxon>
    </lineage>
</organism>
<dbReference type="GO" id="GO:0015562">
    <property type="term" value="F:efflux transmembrane transporter activity"/>
    <property type="evidence" value="ECO:0007669"/>
    <property type="project" value="InterPro"/>
</dbReference>
<accession>A0A363D407</accession>
<evidence type="ECO:0000313" key="2">
    <source>
        <dbReference type="EMBL" id="PUE66076.1"/>
    </source>
</evidence>
<gene>
    <name evidence="2" type="ORF">B0174_02070</name>
</gene>
<name>A0A363D407_9BACT</name>
<comment type="caution">
    <text evidence="2">The sequence shown here is derived from an EMBL/GenBank/DDBJ whole genome shotgun (WGS) entry which is preliminary data.</text>
</comment>
<evidence type="ECO:0000256" key="1">
    <source>
        <dbReference type="ARBA" id="ARBA00007613"/>
    </source>
</evidence>
<dbReference type="Proteomes" id="UP000251135">
    <property type="component" value="Unassembled WGS sequence"/>
</dbReference>
<reference evidence="2 3" key="1">
    <citation type="submission" date="2017-02" db="EMBL/GenBank/DDBJ databases">
        <title>Arcobacter caeni sp. nov, a new Arcobacter species isolated from reclaimed water.</title>
        <authorList>
            <person name="Figueras M.J."/>
            <person name="Perez-Cataluna A."/>
            <person name="Salas-Masso N."/>
        </authorList>
    </citation>
    <scope>NUCLEOTIDE SEQUENCE [LARGE SCALE GENOMIC DNA]</scope>
    <source>
        <strain evidence="2 3">RW17-10</strain>
    </source>
</reference>
<sequence length="393" mass="45324">MKKIIIPSLLCSLLFSNELDLLQKDKKELRQIEKEVIQKKYESAKDDWIGTINLSSSLGKSRDFTVSENSDMNRSVGLSLTQSIYESGGIELGIKYANEELISETIAWENENIAILQTIFETLLNIKKLKLQIEQSDYALKNKDIELILKRIQYEAGKVDIIDLNNAIMSKNNQQKENISLKNSLKDKEYELSKYTSFKYDEIKIIDFRIIDKNKFVKDNLNIRYENSKINLFDTSYKQLKSSYLPKVSLSTNATYKNNENQENNEAGSIGLTASMPLFDITKDAKLEKSKLEVLKQKVNVTDIQNELVYEYEQILAQINTYEEQGKTIASNLKLYDDLIMVNKSSNSAGMTSDFDLEVLQNTKIINEYDLQINDINKKLQYSKLYFKTKADI</sequence>
<evidence type="ECO:0000313" key="3">
    <source>
        <dbReference type="Proteomes" id="UP000251135"/>
    </source>
</evidence>
<dbReference type="SUPFAM" id="SSF56954">
    <property type="entry name" value="Outer membrane efflux proteins (OEP)"/>
    <property type="match status" value="1"/>
</dbReference>
<dbReference type="InterPro" id="IPR003423">
    <property type="entry name" value="OMP_efflux"/>
</dbReference>
<comment type="similarity">
    <text evidence="1">Belongs to the outer membrane factor (OMF) (TC 1.B.17) family.</text>
</comment>
<protein>
    <submittedName>
        <fullName evidence="2">Transporter</fullName>
    </submittedName>
</protein>